<proteinExistence type="predicted"/>
<dbReference type="EMBL" id="KI632344">
    <property type="protein sequence ID" value="EYU17997.1"/>
    <property type="molecule type" value="Genomic_DNA"/>
</dbReference>
<feature type="region of interest" description="Disordered" evidence="2">
    <location>
        <begin position="208"/>
        <end position="237"/>
    </location>
</feature>
<keyword evidence="4" id="KW-1185">Reference proteome</keyword>
<feature type="compositionally biased region" description="Acidic residues" evidence="2">
    <location>
        <begin position="211"/>
        <end position="237"/>
    </location>
</feature>
<dbReference type="Proteomes" id="UP000030748">
    <property type="component" value="Unassembled WGS sequence"/>
</dbReference>
<dbReference type="PANTHER" id="PTHR34484:SF2">
    <property type="entry name" value="OS02G0832600 PROTEIN"/>
    <property type="match status" value="1"/>
</dbReference>
<evidence type="ECO:0000256" key="1">
    <source>
        <dbReference type="SAM" id="Coils"/>
    </source>
</evidence>
<sequence length="354" mass="41514">MNEQHPTMMNQYQQKPQQNFMNTMNQSLIHQQHSMNTMNQNSMHQHQQLMNQINPQMNRSYGDWAAPPPHYQNPNLYHPTAFNNSLAQRRINRKERRIISYKEQQRKLIKLGHQNRPKTRKFLHRKKFNKNNMSSRYPPLAPRNTSSFLIRAKKNGGIAPPTPIESPAREISVEFAERELELDDAYGSNSMNEFFPFSPFYQLEVANEEQKVEEEEQEVEVEEDVEEEDEDDEEDEGGSIVELENRMDNDLSRFETICDPNSIDQDSKDASNVVELEEENMSLKEKLLLMEIELRSLRKRMLILERSENRGDDHLVVFNDDVSENESDNNSIVDLDDEFIEGDNCQVLESTNSC</sequence>
<keyword evidence="1" id="KW-0175">Coiled coil</keyword>
<dbReference type="AlphaFoldDB" id="A0A022PNZ9"/>
<dbReference type="PhylomeDB" id="A0A022PNZ9"/>
<evidence type="ECO:0000313" key="3">
    <source>
        <dbReference type="EMBL" id="EYU17997.1"/>
    </source>
</evidence>
<accession>A0A022PNZ9</accession>
<name>A0A022PNZ9_ERYGU</name>
<dbReference type="STRING" id="4155.A0A022PNZ9"/>
<dbReference type="eggNOG" id="ENOG502QS7T">
    <property type="taxonomic scope" value="Eukaryota"/>
</dbReference>
<evidence type="ECO:0000313" key="4">
    <source>
        <dbReference type="Proteomes" id="UP000030748"/>
    </source>
</evidence>
<reference evidence="3 4" key="1">
    <citation type="journal article" date="2013" name="Proc. Natl. Acad. Sci. U.S.A.">
        <title>Fine-scale variation in meiotic recombination in Mimulus inferred from population shotgun sequencing.</title>
        <authorList>
            <person name="Hellsten U."/>
            <person name="Wright K.M."/>
            <person name="Jenkins J."/>
            <person name="Shu S."/>
            <person name="Yuan Y."/>
            <person name="Wessler S.R."/>
            <person name="Schmutz J."/>
            <person name="Willis J.H."/>
            <person name="Rokhsar D.S."/>
        </authorList>
    </citation>
    <scope>NUCLEOTIDE SEQUENCE [LARGE SCALE GENOMIC DNA]</scope>
    <source>
        <strain evidence="4">cv. DUN x IM62</strain>
    </source>
</reference>
<feature type="coiled-coil region" evidence="1">
    <location>
        <begin position="273"/>
        <end position="300"/>
    </location>
</feature>
<dbReference type="PANTHER" id="PTHR34484">
    <property type="entry name" value="OS02G0832600 PROTEIN"/>
    <property type="match status" value="1"/>
</dbReference>
<evidence type="ECO:0000256" key="2">
    <source>
        <dbReference type="SAM" id="MobiDB-lite"/>
    </source>
</evidence>
<gene>
    <name evidence="3" type="ORF">MIMGU_mgv1a025008mg</name>
</gene>
<protein>
    <submittedName>
        <fullName evidence="3">Uncharacterized protein</fullName>
    </submittedName>
</protein>
<organism evidence="3 4">
    <name type="scientific">Erythranthe guttata</name>
    <name type="common">Yellow monkey flower</name>
    <name type="synonym">Mimulus guttatus</name>
    <dbReference type="NCBI Taxonomy" id="4155"/>
    <lineage>
        <taxon>Eukaryota</taxon>
        <taxon>Viridiplantae</taxon>
        <taxon>Streptophyta</taxon>
        <taxon>Embryophyta</taxon>
        <taxon>Tracheophyta</taxon>
        <taxon>Spermatophyta</taxon>
        <taxon>Magnoliopsida</taxon>
        <taxon>eudicotyledons</taxon>
        <taxon>Gunneridae</taxon>
        <taxon>Pentapetalae</taxon>
        <taxon>asterids</taxon>
        <taxon>lamiids</taxon>
        <taxon>Lamiales</taxon>
        <taxon>Phrymaceae</taxon>
        <taxon>Erythranthe</taxon>
    </lineage>
</organism>